<reference evidence="2 3" key="2">
    <citation type="journal article" date="2016" name="Front. Microbiol.">
        <title>Genome and transcriptome sequences reveal the specific parasitism of the nematophagous Purpureocillium lilacinum 36-1.</title>
        <authorList>
            <person name="Xie J."/>
            <person name="Li S."/>
            <person name="Mo C."/>
            <person name="Xiao X."/>
            <person name="Peng D."/>
            <person name="Wang G."/>
            <person name="Xiao Y."/>
        </authorList>
    </citation>
    <scope>NUCLEOTIDE SEQUENCE [LARGE SCALE GENOMIC DNA]</scope>
    <source>
        <strain evidence="2 3">36-1</strain>
    </source>
</reference>
<name>A0A2U3DX92_PURLI</name>
<dbReference type="Proteomes" id="UP000245956">
    <property type="component" value="Unassembled WGS sequence"/>
</dbReference>
<comment type="caution">
    <text evidence="2">The sequence shown here is derived from an EMBL/GenBank/DDBJ whole genome shotgun (WGS) entry which is preliminary data.</text>
</comment>
<dbReference type="GO" id="GO:0006974">
    <property type="term" value="P:DNA damage response"/>
    <property type="evidence" value="ECO:0007669"/>
    <property type="project" value="TreeGrafter"/>
</dbReference>
<dbReference type="InterPro" id="IPR052022">
    <property type="entry name" value="26kDa_periplasmic_antigen"/>
</dbReference>
<dbReference type="InterPro" id="IPR007497">
    <property type="entry name" value="SIMPL/DUF541"/>
</dbReference>
<reference evidence="2" key="1">
    <citation type="submission" date="2015-05" db="EMBL/GenBank/DDBJ databases">
        <authorList>
            <person name="Wang D.B."/>
            <person name="Wang M."/>
        </authorList>
    </citation>
    <scope>NUCLEOTIDE SEQUENCE</scope>
    <source>
        <strain evidence="2">36-1</strain>
    </source>
</reference>
<evidence type="ECO:0000313" key="2">
    <source>
        <dbReference type="EMBL" id="PWI66856.1"/>
    </source>
</evidence>
<keyword evidence="4" id="KW-1185">Reference proteome</keyword>
<accession>A0A2U3DX92</accession>
<evidence type="ECO:0000313" key="1">
    <source>
        <dbReference type="EMBL" id="KAK4083268.1"/>
    </source>
</evidence>
<dbReference type="EMBL" id="LCWV01000022">
    <property type="protein sequence ID" value="PWI66856.1"/>
    <property type="molecule type" value="Genomic_DNA"/>
</dbReference>
<evidence type="ECO:0000313" key="3">
    <source>
        <dbReference type="Proteomes" id="UP000245956"/>
    </source>
</evidence>
<reference evidence="1 4" key="4">
    <citation type="journal article" date="2024" name="Microbiol. Resour. Announc.">
        <title>Genome annotations for the ascomycete fungi Trichoderma harzianum, Trichoderma aggressivum, and Purpureocillium lilacinum.</title>
        <authorList>
            <person name="Beijen E.P.W."/>
            <person name="Ohm R.A."/>
        </authorList>
    </citation>
    <scope>NUCLEOTIDE SEQUENCE [LARGE SCALE GENOMIC DNA]</scope>
    <source>
        <strain evidence="1 4">CBS 150709</strain>
    </source>
</reference>
<dbReference type="Pfam" id="PF04402">
    <property type="entry name" value="SIMPL"/>
    <property type="match status" value="1"/>
</dbReference>
<dbReference type="Gene3D" id="3.30.110.170">
    <property type="entry name" value="Protein of unknown function (DUF541), domain 1"/>
    <property type="match status" value="1"/>
</dbReference>
<dbReference type="PANTHER" id="PTHR34387">
    <property type="entry name" value="SLR1258 PROTEIN"/>
    <property type="match status" value="1"/>
</dbReference>
<protein>
    <submittedName>
        <fullName evidence="2">Uncharacterized protein</fullName>
    </submittedName>
</protein>
<gene>
    <name evidence="2" type="ORF">PCL_04700</name>
    <name evidence="1" type="ORF">Purlil1_10838</name>
</gene>
<dbReference type="Proteomes" id="UP001287286">
    <property type="component" value="Unassembled WGS sequence"/>
</dbReference>
<dbReference type="AlphaFoldDB" id="A0A2U3DX92"/>
<proteinExistence type="predicted"/>
<sequence>MDFGGSRFTCLCVLQPQFGRQVSVQYFSGESVTHPSVVHSRTTTESAKSAVRSVQNKVPALIAMATVDIVVLGHGKVDKQPELAIVTVLLRCADEDLVAASDAVSAAVQNIQAVIRVLASPQSASNHTSPTVAEAAVKDWSSGSMSTRSYLQNENSLRFGHGGLFSAPQPPLSGQHEATTRKTIHEASVTISVTFRDFLKLGEFTSSVVKMPLASVHDVRWTLSDETLQQLREDATTKAYADALCKATWYARAMGKEFVRPRKISELQANLMSSTGLFGVAAGNRVGGASGGNGEETTLQYVPKNVLVEASCEVHFEVTGVGCG</sequence>
<dbReference type="EMBL" id="JAWRVI010000058">
    <property type="protein sequence ID" value="KAK4083268.1"/>
    <property type="molecule type" value="Genomic_DNA"/>
</dbReference>
<evidence type="ECO:0000313" key="4">
    <source>
        <dbReference type="Proteomes" id="UP001287286"/>
    </source>
</evidence>
<organism evidence="2 3">
    <name type="scientific">Purpureocillium lilacinum</name>
    <name type="common">Paecilomyces lilacinus</name>
    <dbReference type="NCBI Taxonomy" id="33203"/>
    <lineage>
        <taxon>Eukaryota</taxon>
        <taxon>Fungi</taxon>
        <taxon>Dikarya</taxon>
        <taxon>Ascomycota</taxon>
        <taxon>Pezizomycotina</taxon>
        <taxon>Sordariomycetes</taxon>
        <taxon>Hypocreomycetidae</taxon>
        <taxon>Hypocreales</taxon>
        <taxon>Ophiocordycipitaceae</taxon>
        <taxon>Purpureocillium</taxon>
    </lineage>
</organism>
<dbReference type="PANTHER" id="PTHR34387:SF2">
    <property type="entry name" value="SLR1258 PROTEIN"/>
    <property type="match status" value="1"/>
</dbReference>
<reference evidence="1" key="3">
    <citation type="submission" date="2023-11" db="EMBL/GenBank/DDBJ databases">
        <authorList>
            <person name="Beijen E."/>
            <person name="Ohm R.A."/>
        </authorList>
    </citation>
    <scope>NUCLEOTIDE SEQUENCE</scope>
    <source>
        <strain evidence="1">CBS 150709</strain>
    </source>
</reference>